<reference evidence="2" key="1">
    <citation type="submission" date="2022-12" db="EMBL/GenBank/DDBJ databases">
        <title>Chromosome-Level Genome Assembly of Japanese Cedar (Cryptomeriajaponica D. Don).</title>
        <authorList>
            <person name="Fujino T."/>
            <person name="Yamaguchi K."/>
            <person name="Yokoyama T."/>
            <person name="Hamanaka T."/>
            <person name="Harazono Y."/>
            <person name="Kamada H."/>
            <person name="Kobayashi W."/>
            <person name="Ujino-Ihara T."/>
            <person name="Uchiyama K."/>
            <person name="Matsumoto A."/>
            <person name="Izuno A."/>
            <person name="Tsumura Y."/>
            <person name="Toyoda A."/>
            <person name="Shigenobu S."/>
            <person name="Moriguchi Y."/>
            <person name="Ueno S."/>
            <person name="Kasahara M."/>
        </authorList>
    </citation>
    <scope>NUCLEOTIDE SEQUENCE</scope>
</reference>
<evidence type="ECO:0000313" key="1">
    <source>
        <dbReference type="EMBL" id="GLJ59430.1"/>
    </source>
</evidence>
<evidence type="ECO:0000313" key="2">
    <source>
        <dbReference type="EMBL" id="GLJ59472.1"/>
    </source>
</evidence>
<protein>
    <submittedName>
        <fullName evidence="2">Uncharacterized protein</fullName>
    </submittedName>
</protein>
<gene>
    <name evidence="1" type="ORF">SUGI_1508160</name>
    <name evidence="2" type="ORF">SUGI_1509810</name>
</gene>
<dbReference type="EMBL" id="BSEH01000920">
    <property type="protein sequence ID" value="GLJ59430.1"/>
    <property type="molecule type" value="Genomic_DNA"/>
</dbReference>
<sequence length="96" mass="10501">MSARTMINGERGYAGAPTILCPYYSMVEEDLFHLMFRLLPELSTSALLRALFVPGPTSSRPPEAEAARTGVDPFSGTRALLLITVYPTNSIYASLF</sequence>
<organism evidence="2 3">
    <name type="scientific">Cryptomeria japonica</name>
    <name type="common">Japanese cedar</name>
    <name type="synonym">Cupressus japonica</name>
    <dbReference type="NCBI Taxonomy" id="3369"/>
    <lineage>
        <taxon>Eukaryota</taxon>
        <taxon>Viridiplantae</taxon>
        <taxon>Streptophyta</taxon>
        <taxon>Embryophyta</taxon>
        <taxon>Tracheophyta</taxon>
        <taxon>Spermatophyta</taxon>
        <taxon>Pinopsida</taxon>
        <taxon>Pinidae</taxon>
        <taxon>Conifers II</taxon>
        <taxon>Cupressales</taxon>
        <taxon>Cupressaceae</taxon>
        <taxon>Cryptomeria</taxon>
    </lineage>
</organism>
<proteinExistence type="predicted"/>
<dbReference type="EMBL" id="BSEH01000953">
    <property type="protein sequence ID" value="GLJ59472.1"/>
    <property type="molecule type" value="Genomic_DNA"/>
</dbReference>
<name>A0AAD3NW39_CRYJA</name>
<dbReference type="Proteomes" id="UP001234787">
    <property type="component" value="Unassembled WGS sequence"/>
</dbReference>
<dbReference type="AlphaFoldDB" id="A0AAD3NW39"/>
<evidence type="ECO:0000313" key="3">
    <source>
        <dbReference type="Proteomes" id="UP001234787"/>
    </source>
</evidence>
<comment type="caution">
    <text evidence="2">The sequence shown here is derived from an EMBL/GenBank/DDBJ whole genome shotgun (WGS) entry which is preliminary data.</text>
</comment>
<accession>A0AAD3NW39</accession>
<keyword evidence="3" id="KW-1185">Reference proteome</keyword>